<feature type="transmembrane region" description="Helical" evidence="2">
    <location>
        <begin position="664"/>
        <end position="693"/>
    </location>
</feature>
<dbReference type="InterPro" id="IPR011853">
    <property type="entry name" value="TRAP_DctM-Dct_fused"/>
</dbReference>
<name>A0A0H2MIN1_9PROT</name>
<feature type="transmembrane region" description="Helical" evidence="2">
    <location>
        <begin position="475"/>
        <end position="500"/>
    </location>
</feature>
<dbReference type="GO" id="GO:0005886">
    <property type="term" value="C:plasma membrane"/>
    <property type="evidence" value="ECO:0007669"/>
    <property type="project" value="UniProtKB-SubCell"/>
</dbReference>
<dbReference type="NCBIfam" id="TIGR02123">
    <property type="entry name" value="TRAP_fused"/>
    <property type="match status" value="1"/>
</dbReference>
<proteinExistence type="predicted"/>
<evidence type="ECO:0000256" key="1">
    <source>
        <dbReference type="RuleBase" id="RU369079"/>
    </source>
</evidence>
<sequence>MSQETNAPEVELGEHEAIVRGEDGWIGKVVFGLGVLISLMHIYFNVFAVIPGLWQNALHFAGFVLMGALIYPMVGKGKSKGLLFIDILIGLLGAFAALYIIFKEDAIYERGVHLDTSEIIFGCILIVVTIEFTRRTTGWIIPILIILALTYLGWWGALIDGVFKFKGLGGETILFRSIFNDDALFGNIARISSTFVFMFILFGAFLVRSGAGDFIIDLARVIAGRSVGAPGLVAVFASGLTGTISGSAVANTASTGVITIPLMKKAGFPARFAGGVEAAASTGGQLMPPIMGAGAFVMANYTQIPYTTIIAVSFLPAILYFATVAFFVRMQAKRSNVQVAEVDIPTAKEVLKRGGLPFLLPITLLITLLTIGYTPTYAAGYAILGVIVASWVTPNKMGIRAVLEALALGARNMVMTGILLCAVGLIVNVIITAGIGSTFSLMIASWSGGNLIIAMVLIGIASLVLGMGLPVTASYIVLGTISAPALFALIADGMLVDIIASGSLNDEAKAIFMLAAPERLAEIGLPMSTEAAKEILALVPVDMSETLREMVLDKDTKLYALLSAHMIIFWLSQDSNVTPPLCLTAFAAAAIAKSPPMATGIQAWKVAKGLYIVPLLFAYTPFLGGEWHEVLMIFGFSLVGLYAFTGALQGYLEEKLNWIERAVVFALGAGLLWPLGWEIHLAVLAVFALFFLWNKKSGSVVRV</sequence>
<feature type="transmembrane region" description="Helical" evidence="2">
    <location>
        <begin position="304"/>
        <end position="328"/>
    </location>
</feature>
<dbReference type="PATRIC" id="fig|1489064.4.peg.1275"/>
<evidence type="ECO:0000256" key="2">
    <source>
        <dbReference type="SAM" id="Phobius"/>
    </source>
</evidence>
<reference evidence="4 5" key="1">
    <citation type="submission" date="2015-03" db="EMBL/GenBank/DDBJ databases">
        <title>Genome Sequence of Kiloniella spongiae MEBiC09566, isolated from a marine sponge.</title>
        <authorList>
            <person name="Shao Z."/>
            <person name="Wang L."/>
            <person name="Li X."/>
        </authorList>
    </citation>
    <scope>NUCLEOTIDE SEQUENCE [LARGE SCALE GENOMIC DNA]</scope>
    <source>
        <strain evidence="4 5">MEBiC09566</strain>
    </source>
</reference>
<evidence type="ECO:0000313" key="5">
    <source>
        <dbReference type="Proteomes" id="UP000035444"/>
    </source>
</evidence>
<dbReference type="Proteomes" id="UP000035444">
    <property type="component" value="Unassembled WGS sequence"/>
</dbReference>
<dbReference type="Pfam" id="PF06808">
    <property type="entry name" value="DctM"/>
    <property type="match status" value="1"/>
</dbReference>
<feature type="transmembrane region" description="Helical" evidence="2">
    <location>
        <begin position="630"/>
        <end position="652"/>
    </location>
</feature>
<feature type="transmembrane region" description="Helical" evidence="2">
    <location>
        <begin position="451"/>
        <end position="469"/>
    </location>
</feature>
<feature type="transmembrane region" description="Helical" evidence="2">
    <location>
        <begin position="362"/>
        <end position="393"/>
    </location>
</feature>
<dbReference type="STRING" id="1489064.WH96_01760"/>
<dbReference type="PANTHER" id="PTHR43849">
    <property type="entry name" value="BLL3936 PROTEIN"/>
    <property type="match status" value="1"/>
</dbReference>
<keyword evidence="1" id="KW-0997">Cell inner membrane</keyword>
<keyword evidence="1" id="KW-0813">Transport</keyword>
<dbReference type="AlphaFoldDB" id="A0A0H2MIN1"/>
<feature type="transmembrane region" description="Helical" evidence="2">
    <location>
        <begin position="29"/>
        <end position="50"/>
    </location>
</feature>
<dbReference type="InterPro" id="IPR010656">
    <property type="entry name" value="DctM"/>
</dbReference>
<accession>A0A0H2MIN1</accession>
<keyword evidence="2" id="KW-0812">Transmembrane</keyword>
<protein>
    <submittedName>
        <fullName evidence="4">C4-dicarboxylate ABC transporter permease</fullName>
    </submittedName>
</protein>
<feature type="transmembrane region" description="Helical" evidence="2">
    <location>
        <begin position="139"/>
        <end position="163"/>
    </location>
</feature>
<gene>
    <name evidence="4" type="ORF">WH96_01760</name>
</gene>
<comment type="caution">
    <text evidence="4">The sequence shown here is derived from an EMBL/GenBank/DDBJ whole genome shotgun (WGS) entry which is preliminary data.</text>
</comment>
<dbReference type="GO" id="GO:0022857">
    <property type="term" value="F:transmembrane transporter activity"/>
    <property type="evidence" value="ECO:0007669"/>
    <property type="project" value="UniProtKB-UniRule"/>
</dbReference>
<comment type="subcellular location">
    <subcellularLocation>
        <location evidence="1">Cell inner membrane</location>
        <topology evidence="1">Multi-pass membrane protein</topology>
    </subcellularLocation>
</comment>
<evidence type="ECO:0000259" key="3">
    <source>
        <dbReference type="Pfam" id="PF06808"/>
    </source>
</evidence>
<feature type="transmembrane region" description="Helical" evidence="2">
    <location>
        <begin position="606"/>
        <end position="624"/>
    </location>
</feature>
<dbReference type="PANTHER" id="PTHR43849:SF2">
    <property type="entry name" value="BLL3936 PROTEIN"/>
    <property type="match status" value="1"/>
</dbReference>
<feature type="transmembrane region" description="Helical" evidence="2">
    <location>
        <begin position="114"/>
        <end position="133"/>
    </location>
</feature>
<keyword evidence="5" id="KW-1185">Reference proteome</keyword>
<feature type="domain" description="TRAP C4-dicarboxylate transport system permease DctM subunit" evidence="3">
    <location>
        <begin position="125"/>
        <end position="621"/>
    </location>
</feature>
<feature type="transmembrane region" description="Helical" evidence="2">
    <location>
        <begin position="81"/>
        <end position="102"/>
    </location>
</feature>
<evidence type="ECO:0000313" key="4">
    <source>
        <dbReference type="EMBL" id="KLN62273.1"/>
    </source>
</evidence>
<feature type="transmembrane region" description="Helical" evidence="2">
    <location>
        <begin position="57"/>
        <end position="75"/>
    </location>
</feature>
<dbReference type="RefSeq" id="WP_047762398.1">
    <property type="nucleotide sequence ID" value="NZ_LAQL01000002.1"/>
</dbReference>
<dbReference type="EMBL" id="LAQL01000002">
    <property type="protein sequence ID" value="KLN62273.1"/>
    <property type="molecule type" value="Genomic_DNA"/>
</dbReference>
<keyword evidence="2" id="KW-0472">Membrane</keyword>
<keyword evidence="1" id="KW-1003">Cell membrane</keyword>
<dbReference type="OrthoDB" id="9759894at2"/>
<feature type="transmembrane region" description="Helical" evidence="2">
    <location>
        <begin position="413"/>
        <end position="439"/>
    </location>
</feature>
<organism evidence="4 5">
    <name type="scientific">Kiloniella spongiae</name>
    <dbReference type="NCBI Taxonomy" id="1489064"/>
    <lineage>
        <taxon>Bacteria</taxon>
        <taxon>Pseudomonadati</taxon>
        <taxon>Pseudomonadota</taxon>
        <taxon>Alphaproteobacteria</taxon>
        <taxon>Rhodospirillales</taxon>
        <taxon>Kiloniellaceae</taxon>
        <taxon>Kiloniella</taxon>
    </lineage>
</organism>
<feature type="transmembrane region" description="Helical" evidence="2">
    <location>
        <begin position="184"/>
        <end position="207"/>
    </location>
</feature>
<comment type="function">
    <text evidence="1">Part of the tripartite ATP-independent periplasmic (TRAP) transport system.</text>
</comment>
<keyword evidence="2" id="KW-1133">Transmembrane helix</keyword>